<dbReference type="AlphaFoldDB" id="A0A2G2WL27"/>
<dbReference type="Pfam" id="PF01429">
    <property type="entry name" value="MBD"/>
    <property type="match status" value="1"/>
</dbReference>
<feature type="domain" description="MBD" evidence="7">
    <location>
        <begin position="11"/>
        <end position="121"/>
    </location>
</feature>
<proteinExistence type="predicted"/>
<dbReference type="PROSITE" id="PS50982">
    <property type="entry name" value="MBD"/>
    <property type="match status" value="1"/>
</dbReference>
<dbReference type="Proteomes" id="UP000224567">
    <property type="component" value="Unassembled WGS sequence"/>
</dbReference>
<dbReference type="Gene3D" id="3.30.890.10">
    <property type="entry name" value="Methyl-cpg-binding Protein 2, Chain A"/>
    <property type="match status" value="1"/>
</dbReference>
<evidence type="ECO:0000256" key="1">
    <source>
        <dbReference type="ARBA" id="ARBA00004123"/>
    </source>
</evidence>
<keyword evidence="4" id="KW-0804">Transcription</keyword>
<accession>A0A2G2WL27</accession>
<evidence type="ECO:0000259" key="7">
    <source>
        <dbReference type="PROSITE" id="PS50982"/>
    </source>
</evidence>
<dbReference type="STRING" id="33114.A0A2G2WL27"/>
<sequence length="407" mass="44160">MASPMEKGSQSDEIVSVELPAPPSWKKLSVIRFSSLSFSLSIPTLIYCARVEGLPETATLPPRVKRGKFTPKQGSTPKKNEVVFITPTGEEVKNRKQLEQYLKSHPGNPAISEFDWSTGETPRRSARISEKAKAMRPASLLESPKKKRRTSSGTKKDSKEKDAAKVEKEGSETEGLESAKEESKNLDKKDGEAGAEMEDKGKKEVEAAKEDERIEGAKLPPAEVPPAEKPESESEEFHSADDGNQDKSENAEAEMEDKRKKDVEAAAEDEGMEGAELPSGEKLEPEEVQSAEDGKQNKSENADIEENQVPGEKLETQNGQDNPAADVNENKPAEVVAEGTNVTGGGSVNQAEHVADGESKDAHGSNAEHRLQEEEKGMEGTDLAMGNNNINQPGLVHSQQHQSPISC</sequence>
<feature type="region of interest" description="Disordered" evidence="6">
    <location>
        <begin position="62"/>
        <end position="81"/>
    </location>
</feature>
<dbReference type="PANTHER" id="PTHR33729:SF12">
    <property type="entry name" value="MBD DOMAIN-CONTAINING PROTEIN"/>
    <property type="match status" value="1"/>
</dbReference>
<dbReference type="InterPro" id="IPR001739">
    <property type="entry name" value="Methyl_CpG_DNA-bd"/>
</dbReference>
<feature type="compositionally biased region" description="Polar residues" evidence="6">
    <location>
        <begin position="386"/>
        <end position="407"/>
    </location>
</feature>
<evidence type="ECO:0000313" key="9">
    <source>
        <dbReference type="Proteomes" id="UP000224567"/>
    </source>
</evidence>
<dbReference type="SUPFAM" id="SSF54171">
    <property type="entry name" value="DNA-binding domain"/>
    <property type="match status" value="1"/>
</dbReference>
<dbReference type="OrthoDB" id="1435582at2759"/>
<feature type="region of interest" description="Disordered" evidence="6">
    <location>
        <begin position="101"/>
        <end position="407"/>
    </location>
</feature>
<organism evidence="8 9">
    <name type="scientific">Capsicum baccatum</name>
    <name type="common">Peruvian pepper</name>
    <dbReference type="NCBI Taxonomy" id="33114"/>
    <lineage>
        <taxon>Eukaryota</taxon>
        <taxon>Viridiplantae</taxon>
        <taxon>Streptophyta</taxon>
        <taxon>Embryophyta</taxon>
        <taxon>Tracheophyta</taxon>
        <taxon>Spermatophyta</taxon>
        <taxon>Magnoliopsida</taxon>
        <taxon>eudicotyledons</taxon>
        <taxon>Gunneridae</taxon>
        <taxon>Pentapetalae</taxon>
        <taxon>asterids</taxon>
        <taxon>lamiids</taxon>
        <taxon>Solanales</taxon>
        <taxon>Solanaceae</taxon>
        <taxon>Solanoideae</taxon>
        <taxon>Capsiceae</taxon>
        <taxon>Capsicum</taxon>
    </lineage>
</organism>
<feature type="compositionally biased region" description="Basic and acidic residues" evidence="6">
    <location>
        <begin position="292"/>
        <end position="301"/>
    </location>
</feature>
<evidence type="ECO:0000256" key="2">
    <source>
        <dbReference type="ARBA" id="ARBA00023015"/>
    </source>
</evidence>
<dbReference type="GO" id="GO:0003677">
    <property type="term" value="F:DNA binding"/>
    <property type="evidence" value="ECO:0007669"/>
    <property type="project" value="UniProtKB-KW"/>
</dbReference>
<evidence type="ECO:0000256" key="6">
    <source>
        <dbReference type="SAM" id="MobiDB-lite"/>
    </source>
</evidence>
<reference evidence="9" key="2">
    <citation type="journal article" date="2017" name="J. Anim. Genet.">
        <title>Multiple reference genome sequences of hot pepper reveal the massive evolution of plant disease resistance genes by retroduplication.</title>
        <authorList>
            <person name="Kim S."/>
            <person name="Park J."/>
            <person name="Yeom S.-I."/>
            <person name="Kim Y.-M."/>
            <person name="Seo E."/>
            <person name="Kim K.-T."/>
            <person name="Kim M.-S."/>
            <person name="Lee J.M."/>
            <person name="Cheong K."/>
            <person name="Shin H.-S."/>
            <person name="Kim S.-B."/>
            <person name="Han K."/>
            <person name="Lee J."/>
            <person name="Park M."/>
            <person name="Lee H.-A."/>
            <person name="Lee H.-Y."/>
            <person name="Lee Y."/>
            <person name="Oh S."/>
            <person name="Lee J.H."/>
            <person name="Choi E."/>
            <person name="Choi E."/>
            <person name="Lee S.E."/>
            <person name="Jeon J."/>
            <person name="Kim H."/>
            <person name="Choi G."/>
            <person name="Song H."/>
            <person name="Lee J."/>
            <person name="Lee S.-C."/>
            <person name="Kwon J.-K."/>
            <person name="Lee H.-Y."/>
            <person name="Koo N."/>
            <person name="Hong Y."/>
            <person name="Kim R.W."/>
            <person name="Kang W.-H."/>
            <person name="Huh J.H."/>
            <person name="Kang B.-C."/>
            <person name="Yang T.-J."/>
            <person name="Lee Y.-H."/>
            <person name="Bennetzen J.L."/>
            <person name="Choi D."/>
        </authorList>
    </citation>
    <scope>NUCLEOTIDE SEQUENCE [LARGE SCALE GENOMIC DNA]</scope>
    <source>
        <strain evidence="9">cv. PBC81</strain>
    </source>
</reference>
<keyword evidence="3" id="KW-0238">DNA-binding</keyword>
<evidence type="ECO:0000313" key="8">
    <source>
        <dbReference type="EMBL" id="PHT45938.1"/>
    </source>
</evidence>
<dbReference type="InterPro" id="IPR016177">
    <property type="entry name" value="DNA-bd_dom_sf"/>
</dbReference>
<comment type="subcellular location">
    <subcellularLocation>
        <location evidence="1">Nucleus</location>
    </subcellularLocation>
</comment>
<evidence type="ECO:0000256" key="4">
    <source>
        <dbReference type="ARBA" id="ARBA00023163"/>
    </source>
</evidence>
<feature type="compositionally biased region" description="Basic and acidic residues" evidence="6">
    <location>
        <begin position="226"/>
        <end position="264"/>
    </location>
</feature>
<protein>
    <recommendedName>
        <fullName evidence="7">MBD domain-containing protein</fullName>
    </recommendedName>
</protein>
<keyword evidence="9" id="KW-1185">Reference proteome</keyword>
<dbReference type="InterPro" id="IPR039622">
    <property type="entry name" value="MBD10/11"/>
</dbReference>
<comment type="caution">
    <text evidence="8">The sequence shown here is derived from an EMBL/GenBank/DDBJ whole genome shotgun (WGS) entry which is preliminary data.</text>
</comment>
<evidence type="ECO:0000256" key="5">
    <source>
        <dbReference type="ARBA" id="ARBA00023242"/>
    </source>
</evidence>
<gene>
    <name evidence="8" type="ORF">CQW23_15096</name>
</gene>
<dbReference type="PANTHER" id="PTHR33729">
    <property type="entry name" value="METHYL-CPG BINDING DOMAIN CONTAINING PROTEIN, EXPRESSED"/>
    <property type="match status" value="1"/>
</dbReference>
<feature type="compositionally biased region" description="Basic and acidic residues" evidence="6">
    <location>
        <begin position="154"/>
        <end position="216"/>
    </location>
</feature>
<evidence type="ECO:0000256" key="3">
    <source>
        <dbReference type="ARBA" id="ARBA00023125"/>
    </source>
</evidence>
<dbReference type="GO" id="GO:0005634">
    <property type="term" value="C:nucleus"/>
    <property type="evidence" value="ECO:0007669"/>
    <property type="project" value="UniProtKB-SubCell"/>
</dbReference>
<name>A0A2G2WL27_CAPBA</name>
<feature type="compositionally biased region" description="Basic and acidic residues" evidence="6">
    <location>
        <begin position="353"/>
        <end position="379"/>
    </location>
</feature>
<feature type="compositionally biased region" description="Basic and acidic residues" evidence="6">
    <location>
        <begin position="121"/>
        <end position="133"/>
    </location>
</feature>
<keyword evidence="5" id="KW-0539">Nucleus</keyword>
<reference evidence="8 9" key="1">
    <citation type="journal article" date="2017" name="Genome Biol.">
        <title>New reference genome sequences of hot pepper reveal the massive evolution of plant disease-resistance genes by retroduplication.</title>
        <authorList>
            <person name="Kim S."/>
            <person name="Park J."/>
            <person name="Yeom S.I."/>
            <person name="Kim Y.M."/>
            <person name="Seo E."/>
            <person name="Kim K.T."/>
            <person name="Kim M.S."/>
            <person name="Lee J.M."/>
            <person name="Cheong K."/>
            <person name="Shin H.S."/>
            <person name="Kim S.B."/>
            <person name="Han K."/>
            <person name="Lee J."/>
            <person name="Park M."/>
            <person name="Lee H.A."/>
            <person name="Lee H.Y."/>
            <person name="Lee Y."/>
            <person name="Oh S."/>
            <person name="Lee J.H."/>
            <person name="Choi E."/>
            <person name="Choi E."/>
            <person name="Lee S.E."/>
            <person name="Jeon J."/>
            <person name="Kim H."/>
            <person name="Choi G."/>
            <person name="Song H."/>
            <person name="Lee J."/>
            <person name="Lee S.C."/>
            <person name="Kwon J.K."/>
            <person name="Lee H.Y."/>
            <person name="Koo N."/>
            <person name="Hong Y."/>
            <person name="Kim R.W."/>
            <person name="Kang W.H."/>
            <person name="Huh J.H."/>
            <person name="Kang B.C."/>
            <person name="Yang T.J."/>
            <person name="Lee Y.H."/>
            <person name="Bennetzen J.L."/>
            <person name="Choi D."/>
        </authorList>
    </citation>
    <scope>NUCLEOTIDE SEQUENCE [LARGE SCALE GENOMIC DNA]</scope>
    <source>
        <strain evidence="9">cv. PBC81</strain>
    </source>
</reference>
<dbReference type="EMBL" id="MLFT02000006">
    <property type="protein sequence ID" value="PHT45938.1"/>
    <property type="molecule type" value="Genomic_DNA"/>
</dbReference>
<keyword evidence="2" id="KW-0805">Transcription regulation</keyword>